<evidence type="ECO:0000313" key="3">
    <source>
        <dbReference type="Proteomes" id="UP001607302"/>
    </source>
</evidence>
<feature type="compositionally biased region" description="Basic and acidic residues" evidence="1">
    <location>
        <begin position="112"/>
        <end position="122"/>
    </location>
</feature>
<comment type="caution">
    <text evidence="2">The sequence shown here is derived from an EMBL/GenBank/DDBJ whole genome shotgun (WGS) entry which is preliminary data.</text>
</comment>
<feature type="region of interest" description="Disordered" evidence="1">
    <location>
        <begin position="73"/>
        <end position="122"/>
    </location>
</feature>
<keyword evidence="3" id="KW-1185">Reference proteome</keyword>
<reference evidence="2 3" key="1">
    <citation type="journal article" date="2024" name="Ann. Entomol. Soc. Am.">
        <title>Genomic analyses of the southern and eastern yellowjacket wasps (Hymenoptera: Vespidae) reveal evolutionary signatures of social life.</title>
        <authorList>
            <person name="Catto M.A."/>
            <person name="Caine P.B."/>
            <person name="Orr S.E."/>
            <person name="Hunt B.G."/>
            <person name="Goodisman M.A.D."/>
        </authorList>
    </citation>
    <scope>NUCLEOTIDE SEQUENCE [LARGE SCALE GENOMIC DNA]</scope>
    <source>
        <strain evidence="2">233</strain>
        <tissue evidence="2">Head and thorax</tissue>
    </source>
</reference>
<feature type="non-terminal residue" evidence="2">
    <location>
        <position position="1"/>
    </location>
</feature>
<feature type="non-terminal residue" evidence="2">
    <location>
        <position position="122"/>
    </location>
</feature>
<dbReference type="AlphaFoldDB" id="A0ABD2BYA1"/>
<gene>
    <name evidence="2" type="ORF">V1478_001840</name>
</gene>
<evidence type="ECO:0000256" key="1">
    <source>
        <dbReference type="SAM" id="MobiDB-lite"/>
    </source>
</evidence>
<name>A0ABD2BYA1_VESSQ</name>
<evidence type="ECO:0000313" key="2">
    <source>
        <dbReference type="EMBL" id="KAL2737754.1"/>
    </source>
</evidence>
<protein>
    <submittedName>
        <fullName evidence="2">Uncharacterized protein</fullName>
    </submittedName>
</protein>
<sequence length="122" mass="14169">NQNHSIQIASIKTAVFYFNHQHLFVLRLWKDGDSSTEEEYLAAGKSRRITWGCRKDEEVGVYLVLVEFPQKETVEEVEEEKEEEEEDEEGEGVEEGDGFHGYQKPQPPPTTMREDLYTDKST</sequence>
<feature type="compositionally biased region" description="Acidic residues" evidence="1">
    <location>
        <begin position="75"/>
        <end position="96"/>
    </location>
</feature>
<organism evidence="2 3">
    <name type="scientific">Vespula squamosa</name>
    <name type="common">Southern yellow jacket</name>
    <name type="synonym">Wasp</name>
    <dbReference type="NCBI Taxonomy" id="30214"/>
    <lineage>
        <taxon>Eukaryota</taxon>
        <taxon>Metazoa</taxon>
        <taxon>Ecdysozoa</taxon>
        <taxon>Arthropoda</taxon>
        <taxon>Hexapoda</taxon>
        <taxon>Insecta</taxon>
        <taxon>Pterygota</taxon>
        <taxon>Neoptera</taxon>
        <taxon>Endopterygota</taxon>
        <taxon>Hymenoptera</taxon>
        <taxon>Apocrita</taxon>
        <taxon>Aculeata</taxon>
        <taxon>Vespoidea</taxon>
        <taxon>Vespidae</taxon>
        <taxon>Vespinae</taxon>
        <taxon>Vespula</taxon>
    </lineage>
</organism>
<accession>A0ABD2BYA1</accession>
<proteinExistence type="predicted"/>
<dbReference type="Proteomes" id="UP001607302">
    <property type="component" value="Unassembled WGS sequence"/>
</dbReference>
<dbReference type="EMBL" id="JAUDFV010000027">
    <property type="protein sequence ID" value="KAL2737754.1"/>
    <property type="molecule type" value="Genomic_DNA"/>
</dbReference>